<evidence type="ECO:0000313" key="8">
    <source>
        <dbReference type="EMBL" id="GAA4621994.1"/>
    </source>
</evidence>
<dbReference type="Pfam" id="PF00892">
    <property type="entry name" value="EamA"/>
    <property type="match status" value="1"/>
</dbReference>
<gene>
    <name evidence="8" type="ORF">GCM10023196_012410</name>
</gene>
<keyword evidence="9" id="KW-1185">Reference proteome</keyword>
<dbReference type="PANTHER" id="PTHR32322">
    <property type="entry name" value="INNER MEMBRANE TRANSPORTER"/>
    <property type="match status" value="1"/>
</dbReference>
<dbReference type="RefSeq" id="WP_345429666.1">
    <property type="nucleotide sequence ID" value="NZ_BAABHK010000002.1"/>
</dbReference>
<proteinExistence type="inferred from homology"/>
<evidence type="ECO:0000256" key="1">
    <source>
        <dbReference type="ARBA" id="ARBA00004141"/>
    </source>
</evidence>
<evidence type="ECO:0000313" key="9">
    <source>
        <dbReference type="Proteomes" id="UP001501442"/>
    </source>
</evidence>
<evidence type="ECO:0000256" key="3">
    <source>
        <dbReference type="ARBA" id="ARBA00022692"/>
    </source>
</evidence>
<protein>
    <recommendedName>
        <fullName evidence="7">EamA domain-containing protein</fullName>
    </recommendedName>
</protein>
<evidence type="ECO:0000256" key="6">
    <source>
        <dbReference type="SAM" id="Phobius"/>
    </source>
</evidence>
<accession>A0ABP8U5Z9</accession>
<comment type="similarity">
    <text evidence="2">Belongs to the EamA transporter family.</text>
</comment>
<sequence length="219" mass="22668">MARFTEPESRSVRCRYWPFRSSSEAVLLAVAAARGAWRGLTSRELARQALIGALSQSGYLLTVYEAIRLGVSSGTTALIDGTQPLVVGVLSGPLLGRPVARRQWLGLCLGVTGVVIVTAADATARTGVPGWAYLVPFAGMLSLVTATFVQGRSRTEVAPEVSLTVHCTVSALLFTALAVGTGAVVPPAAPSFWGAVAWLIALPISAATACTGSRCGARA</sequence>
<dbReference type="Proteomes" id="UP001501442">
    <property type="component" value="Unassembled WGS sequence"/>
</dbReference>
<feature type="transmembrane region" description="Helical" evidence="6">
    <location>
        <begin position="161"/>
        <end position="185"/>
    </location>
</feature>
<dbReference type="EMBL" id="BAABHK010000002">
    <property type="protein sequence ID" value="GAA4621994.1"/>
    <property type="molecule type" value="Genomic_DNA"/>
</dbReference>
<keyword evidence="4 6" id="KW-1133">Transmembrane helix</keyword>
<organism evidence="8 9">
    <name type="scientific">Actinoallomurus vinaceus</name>
    <dbReference type="NCBI Taxonomy" id="1080074"/>
    <lineage>
        <taxon>Bacteria</taxon>
        <taxon>Bacillati</taxon>
        <taxon>Actinomycetota</taxon>
        <taxon>Actinomycetes</taxon>
        <taxon>Streptosporangiales</taxon>
        <taxon>Thermomonosporaceae</taxon>
        <taxon>Actinoallomurus</taxon>
    </lineage>
</organism>
<dbReference type="SUPFAM" id="SSF103481">
    <property type="entry name" value="Multidrug resistance efflux transporter EmrE"/>
    <property type="match status" value="1"/>
</dbReference>
<dbReference type="InterPro" id="IPR037185">
    <property type="entry name" value="EmrE-like"/>
</dbReference>
<feature type="transmembrane region" description="Helical" evidence="6">
    <location>
        <begin position="130"/>
        <end position="149"/>
    </location>
</feature>
<dbReference type="InterPro" id="IPR000620">
    <property type="entry name" value="EamA_dom"/>
</dbReference>
<keyword evidence="5 6" id="KW-0472">Membrane</keyword>
<evidence type="ECO:0000256" key="5">
    <source>
        <dbReference type="ARBA" id="ARBA00023136"/>
    </source>
</evidence>
<name>A0ABP8U5Z9_9ACTN</name>
<dbReference type="PANTHER" id="PTHR32322:SF2">
    <property type="entry name" value="EAMA DOMAIN-CONTAINING PROTEIN"/>
    <property type="match status" value="1"/>
</dbReference>
<reference evidence="9" key="1">
    <citation type="journal article" date="2019" name="Int. J. Syst. Evol. Microbiol.">
        <title>The Global Catalogue of Microorganisms (GCM) 10K type strain sequencing project: providing services to taxonomists for standard genome sequencing and annotation.</title>
        <authorList>
            <consortium name="The Broad Institute Genomics Platform"/>
            <consortium name="The Broad Institute Genome Sequencing Center for Infectious Disease"/>
            <person name="Wu L."/>
            <person name="Ma J."/>
        </authorList>
    </citation>
    <scope>NUCLEOTIDE SEQUENCE [LARGE SCALE GENOMIC DNA]</scope>
    <source>
        <strain evidence="9">JCM 17939</strain>
    </source>
</reference>
<comment type="subcellular location">
    <subcellularLocation>
        <location evidence="1">Membrane</location>
        <topology evidence="1">Multi-pass membrane protein</topology>
    </subcellularLocation>
</comment>
<comment type="caution">
    <text evidence="8">The sequence shown here is derived from an EMBL/GenBank/DDBJ whole genome shotgun (WGS) entry which is preliminary data.</text>
</comment>
<evidence type="ECO:0000256" key="4">
    <source>
        <dbReference type="ARBA" id="ARBA00022989"/>
    </source>
</evidence>
<feature type="domain" description="EamA" evidence="7">
    <location>
        <begin position="25"/>
        <end position="118"/>
    </location>
</feature>
<feature type="transmembrane region" description="Helical" evidence="6">
    <location>
        <begin position="104"/>
        <end position="124"/>
    </location>
</feature>
<feature type="transmembrane region" description="Helical" evidence="6">
    <location>
        <begin position="191"/>
        <end position="210"/>
    </location>
</feature>
<evidence type="ECO:0000259" key="7">
    <source>
        <dbReference type="Pfam" id="PF00892"/>
    </source>
</evidence>
<dbReference type="InterPro" id="IPR050638">
    <property type="entry name" value="AA-Vitamin_Transporters"/>
</dbReference>
<keyword evidence="3 6" id="KW-0812">Transmembrane</keyword>
<evidence type="ECO:0000256" key="2">
    <source>
        <dbReference type="ARBA" id="ARBA00007362"/>
    </source>
</evidence>